<dbReference type="PANTHER" id="PTHR32552:SF90">
    <property type="entry name" value="METAL-PSEUDOPALINE RECEPTOR CNTO"/>
    <property type="match status" value="1"/>
</dbReference>
<dbReference type="FunFam" id="2.40.170.20:FF:000005">
    <property type="entry name" value="TonB-dependent siderophore receptor"/>
    <property type="match status" value="1"/>
</dbReference>
<dbReference type="InterPro" id="IPR012910">
    <property type="entry name" value="Plug_dom"/>
</dbReference>
<dbReference type="CDD" id="cd01347">
    <property type="entry name" value="ligand_gated_channel"/>
    <property type="match status" value="1"/>
</dbReference>
<keyword evidence="7 10" id="KW-0472">Membrane</keyword>
<dbReference type="AlphaFoldDB" id="K2K9F5"/>
<keyword evidence="5 10" id="KW-0812">Transmembrane</keyword>
<comment type="subcellular location">
    <subcellularLocation>
        <location evidence="1 10">Cell outer membrane</location>
        <topology evidence="1 10">Multi-pass membrane protein</topology>
    </subcellularLocation>
</comment>
<dbReference type="PANTHER" id="PTHR32552">
    <property type="entry name" value="FERRICHROME IRON RECEPTOR-RELATED"/>
    <property type="match status" value="1"/>
</dbReference>
<dbReference type="Pfam" id="PF07715">
    <property type="entry name" value="Plug"/>
    <property type="match status" value="1"/>
</dbReference>
<comment type="similarity">
    <text evidence="2 10 11">Belongs to the TonB-dependent receptor family.</text>
</comment>
<dbReference type="InterPro" id="IPR039426">
    <property type="entry name" value="TonB-dep_rcpt-like"/>
</dbReference>
<evidence type="ECO:0000256" key="1">
    <source>
        <dbReference type="ARBA" id="ARBA00004571"/>
    </source>
</evidence>
<feature type="chain" id="PRO_5003859621" evidence="12">
    <location>
        <begin position="23"/>
        <end position="690"/>
    </location>
</feature>
<feature type="domain" description="TonB-dependent receptor plug" evidence="14">
    <location>
        <begin position="43"/>
        <end position="145"/>
    </location>
</feature>
<keyword evidence="8 15" id="KW-0675">Receptor</keyword>
<name>K2K9F5_9GAMM</name>
<evidence type="ECO:0000256" key="3">
    <source>
        <dbReference type="ARBA" id="ARBA00022448"/>
    </source>
</evidence>
<evidence type="ECO:0000256" key="7">
    <source>
        <dbReference type="ARBA" id="ARBA00023136"/>
    </source>
</evidence>
<reference evidence="15 16" key="1">
    <citation type="journal article" date="2012" name="J. Bacteriol.">
        <title>Genome Sequence of Gallaecimonas xiamenensis Type Strain 3-C-1.</title>
        <authorList>
            <person name="Lai Q."/>
            <person name="Wang L."/>
            <person name="Wang W."/>
            <person name="Shao Z."/>
        </authorList>
    </citation>
    <scope>NUCLEOTIDE SEQUENCE [LARGE SCALE GENOMIC DNA]</scope>
    <source>
        <strain evidence="15 16">3-C-1</strain>
    </source>
</reference>
<evidence type="ECO:0000259" key="14">
    <source>
        <dbReference type="Pfam" id="PF07715"/>
    </source>
</evidence>
<dbReference type="PATRIC" id="fig|745411.4.peg.1762"/>
<accession>K2K9F5</accession>
<dbReference type="Proteomes" id="UP000006755">
    <property type="component" value="Unassembled WGS sequence"/>
</dbReference>
<comment type="caution">
    <text evidence="15">The sequence shown here is derived from an EMBL/GenBank/DDBJ whole genome shotgun (WGS) entry which is preliminary data.</text>
</comment>
<proteinExistence type="inferred from homology"/>
<keyword evidence="3 10" id="KW-0813">Transport</keyword>
<keyword evidence="6 11" id="KW-0798">TonB box</keyword>
<dbReference type="GO" id="GO:0015891">
    <property type="term" value="P:siderophore transport"/>
    <property type="evidence" value="ECO:0007669"/>
    <property type="project" value="InterPro"/>
</dbReference>
<dbReference type="GO" id="GO:0015344">
    <property type="term" value="F:siderophore uptake transmembrane transporter activity"/>
    <property type="evidence" value="ECO:0007669"/>
    <property type="project" value="TreeGrafter"/>
</dbReference>
<dbReference type="InterPro" id="IPR010105">
    <property type="entry name" value="TonB_sidphr_rcpt"/>
</dbReference>
<dbReference type="PROSITE" id="PS52016">
    <property type="entry name" value="TONB_DEPENDENT_REC_3"/>
    <property type="match status" value="1"/>
</dbReference>
<dbReference type="OrthoDB" id="127311at2"/>
<feature type="domain" description="TonB-dependent receptor-like beta-barrel" evidence="13">
    <location>
        <begin position="221"/>
        <end position="659"/>
    </location>
</feature>
<dbReference type="InterPro" id="IPR000531">
    <property type="entry name" value="Beta-barrel_TonB"/>
</dbReference>
<dbReference type="Gene3D" id="2.40.170.20">
    <property type="entry name" value="TonB-dependent receptor, beta-barrel domain"/>
    <property type="match status" value="1"/>
</dbReference>
<dbReference type="InterPro" id="IPR037066">
    <property type="entry name" value="Plug_dom_sf"/>
</dbReference>
<keyword evidence="16" id="KW-1185">Reference proteome</keyword>
<dbReference type="InterPro" id="IPR036942">
    <property type="entry name" value="Beta-barrel_TonB_sf"/>
</dbReference>
<dbReference type="NCBIfam" id="TIGR01783">
    <property type="entry name" value="TonB-siderophor"/>
    <property type="match status" value="1"/>
</dbReference>
<evidence type="ECO:0000256" key="11">
    <source>
        <dbReference type="RuleBase" id="RU003357"/>
    </source>
</evidence>
<evidence type="ECO:0000313" key="16">
    <source>
        <dbReference type="Proteomes" id="UP000006755"/>
    </source>
</evidence>
<evidence type="ECO:0000256" key="12">
    <source>
        <dbReference type="SAM" id="SignalP"/>
    </source>
</evidence>
<evidence type="ECO:0000313" key="15">
    <source>
        <dbReference type="EMBL" id="EKE73945.1"/>
    </source>
</evidence>
<evidence type="ECO:0000256" key="10">
    <source>
        <dbReference type="PROSITE-ProRule" id="PRU01360"/>
    </source>
</evidence>
<feature type="signal peptide" evidence="12">
    <location>
        <begin position="1"/>
        <end position="22"/>
    </location>
</feature>
<gene>
    <name evidence="15" type="ORF">B3C1_09008</name>
</gene>
<evidence type="ECO:0000256" key="9">
    <source>
        <dbReference type="ARBA" id="ARBA00023237"/>
    </source>
</evidence>
<evidence type="ECO:0000256" key="8">
    <source>
        <dbReference type="ARBA" id="ARBA00023170"/>
    </source>
</evidence>
<dbReference type="RefSeq" id="WP_008484343.1">
    <property type="nucleotide sequence ID" value="NZ_AMRI01000011.1"/>
</dbReference>
<protein>
    <submittedName>
        <fullName evidence="15">TonB-dependent siderophore receptor</fullName>
    </submittedName>
</protein>
<evidence type="ECO:0000256" key="4">
    <source>
        <dbReference type="ARBA" id="ARBA00022452"/>
    </source>
</evidence>
<dbReference type="Gene3D" id="2.170.130.10">
    <property type="entry name" value="TonB-dependent receptor, plug domain"/>
    <property type="match status" value="1"/>
</dbReference>
<sequence>MPPSSCKLLPLAALLGLSTAQADEVERLTVRYHQAYRGDIPNKALPQAIETLDRQLLDNSAASRFQDALDFSASISRQNNSGGLWDSFALRGFPGNENMPSAYLVDGFSAGRGFSGTRDLANVAYIEVLKGPGSALYGRSEPGGTVNIITKKPQYQTEGYLKAELGRFQHQRLEGDFTTGLSERLAFRINGAWQDSDSFRDQVFIKKKLVSPSLRYQLAEDAALLYSGEFIDQQQLFDRGLVALDGIALPDSRYLGEPDDGPTQVKGSGHQLNYQQQLAGGWSLQAGLNLRHSTLNGYSSDAELSPSRQSLFEDGRSLDRQRRYRDYHSDDSSLRLELSGALDTGPVRHHLLLGSDAYRYELATGLYRYRGPKGSYSLDILAPQYGQNAPEVALLYDNREVQKAFGGYLQDQMDLSKQVKLLLGLRFDHYQQRIHELASGQRSQRSQSRLSPRLGLVYVLSDSLSLYGSYSEGFVPLSGTDYQGHPFGVEESQSLELGLKFELQAVSGTLALFDADKSNILVADPVNVGFSAPLGQARSRGLELDIKADLGDNLQARLSYAYLDTQTTSDSLNADWGLAVPKGSPLVNIPRHNLSLMLSQSLQPLGLDGDTGLSYRFVDSRLGDAADLSFRLAPYSLVGLFLHLQLDDNLKLALNLDNLFDQSYIDSSYNALWAYPGAPRNLKASLTYAF</sequence>
<dbReference type="eggNOG" id="COG4774">
    <property type="taxonomic scope" value="Bacteria"/>
</dbReference>
<keyword evidence="9 10" id="KW-0998">Cell outer membrane</keyword>
<dbReference type="SUPFAM" id="SSF56935">
    <property type="entry name" value="Porins"/>
    <property type="match status" value="1"/>
</dbReference>
<keyword evidence="4 10" id="KW-1134">Transmembrane beta strand</keyword>
<dbReference type="Pfam" id="PF00593">
    <property type="entry name" value="TonB_dep_Rec_b-barrel"/>
    <property type="match status" value="1"/>
</dbReference>
<evidence type="ECO:0000256" key="5">
    <source>
        <dbReference type="ARBA" id="ARBA00022692"/>
    </source>
</evidence>
<dbReference type="EMBL" id="AMRI01000011">
    <property type="protein sequence ID" value="EKE73945.1"/>
    <property type="molecule type" value="Genomic_DNA"/>
</dbReference>
<organism evidence="15 16">
    <name type="scientific">Gallaecimonas xiamenensis 3-C-1</name>
    <dbReference type="NCBI Taxonomy" id="745411"/>
    <lineage>
        <taxon>Bacteria</taxon>
        <taxon>Pseudomonadati</taxon>
        <taxon>Pseudomonadota</taxon>
        <taxon>Gammaproteobacteria</taxon>
        <taxon>Enterobacterales</taxon>
        <taxon>Gallaecimonadaceae</taxon>
        <taxon>Gallaecimonas</taxon>
    </lineage>
</organism>
<evidence type="ECO:0000259" key="13">
    <source>
        <dbReference type="Pfam" id="PF00593"/>
    </source>
</evidence>
<dbReference type="GO" id="GO:0038023">
    <property type="term" value="F:signaling receptor activity"/>
    <property type="evidence" value="ECO:0007669"/>
    <property type="project" value="InterPro"/>
</dbReference>
<evidence type="ECO:0000256" key="2">
    <source>
        <dbReference type="ARBA" id="ARBA00009810"/>
    </source>
</evidence>
<dbReference type="STRING" id="745411.B3C1_09008"/>
<keyword evidence="12" id="KW-0732">Signal</keyword>
<dbReference type="GO" id="GO:0009279">
    <property type="term" value="C:cell outer membrane"/>
    <property type="evidence" value="ECO:0007669"/>
    <property type="project" value="UniProtKB-SubCell"/>
</dbReference>
<evidence type="ECO:0000256" key="6">
    <source>
        <dbReference type="ARBA" id="ARBA00023077"/>
    </source>
</evidence>